<feature type="chain" id="PRO_5013228937" evidence="1">
    <location>
        <begin position="18"/>
        <end position="92"/>
    </location>
</feature>
<organism evidence="2 3">
    <name type="scientific">Patagioenas fasciata monilis</name>
    <dbReference type="NCBI Taxonomy" id="372326"/>
    <lineage>
        <taxon>Eukaryota</taxon>
        <taxon>Metazoa</taxon>
        <taxon>Chordata</taxon>
        <taxon>Craniata</taxon>
        <taxon>Vertebrata</taxon>
        <taxon>Euteleostomi</taxon>
        <taxon>Archelosauria</taxon>
        <taxon>Archosauria</taxon>
        <taxon>Dinosauria</taxon>
        <taxon>Saurischia</taxon>
        <taxon>Theropoda</taxon>
        <taxon>Coelurosauria</taxon>
        <taxon>Aves</taxon>
        <taxon>Neognathae</taxon>
        <taxon>Neoaves</taxon>
        <taxon>Columbimorphae</taxon>
        <taxon>Columbiformes</taxon>
        <taxon>Columbidae</taxon>
        <taxon>Patagioenas</taxon>
    </lineage>
</organism>
<accession>A0A1V4KEU4</accession>
<dbReference type="GO" id="GO:0005789">
    <property type="term" value="C:endoplasmic reticulum membrane"/>
    <property type="evidence" value="ECO:0007669"/>
    <property type="project" value="TreeGrafter"/>
</dbReference>
<dbReference type="OrthoDB" id="9908355at2759"/>
<feature type="signal peptide" evidence="1">
    <location>
        <begin position="1"/>
        <end position="17"/>
    </location>
</feature>
<evidence type="ECO:0000313" key="2">
    <source>
        <dbReference type="EMBL" id="OPJ82925.1"/>
    </source>
</evidence>
<dbReference type="PANTHER" id="PTHR37872">
    <property type="entry name" value="SIMILAR TO RIKEN CDNA 1700029I15"/>
    <property type="match status" value="1"/>
</dbReference>
<keyword evidence="1" id="KW-0732">Signal</keyword>
<gene>
    <name evidence="2" type="ORF">AV530_010382</name>
</gene>
<dbReference type="EMBL" id="LSYS01003385">
    <property type="protein sequence ID" value="OPJ82925.1"/>
    <property type="molecule type" value="Genomic_DNA"/>
</dbReference>
<comment type="caution">
    <text evidence="2">The sequence shown here is derived from an EMBL/GenBank/DDBJ whole genome shotgun (WGS) entry which is preliminary data.</text>
</comment>
<protein>
    <submittedName>
        <fullName evidence="2">Uncharacterized protein</fullName>
    </submittedName>
</protein>
<dbReference type="Pfam" id="PF15878">
    <property type="entry name" value="Frey"/>
    <property type="match status" value="1"/>
</dbReference>
<evidence type="ECO:0000256" key="1">
    <source>
        <dbReference type="SAM" id="SignalP"/>
    </source>
</evidence>
<sequence length="92" mass="10619">MQCWLLLLALLLGVALPQPLPQRDSYSVPEDFSAPLELPQQHFGLVDDYGIKPKQPRLRTKVARERPVGLRRAGKSKRDELDLLDYYYDARL</sequence>
<dbReference type="InterPro" id="IPR031748">
    <property type="entry name" value="Frey"/>
</dbReference>
<dbReference type="Proteomes" id="UP000190648">
    <property type="component" value="Unassembled WGS sequence"/>
</dbReference>
<dbReference type="GO" id="GO:0035036">
    <property type="term" value="P:sperm-egg recognition"/>
    <property type="evidence" value="ECO:0007669"/>
    <property type="project" value="TreeGrafter"/>
</dbReference>
<keyword evidence="3" id="KW-1185">Reference proteome</keyword>
<name>A0A1V4KEU4_PATFA</name>
<proteinExistence type="predicted"/>
<dbReference type="PANTHER" id="PTHR37872:SF1">
    <property type="entry name" value="PROTEIN FREY 1"/>
    <property type="match status" value="1"/>
</dbReference>
<reference evidence="2 3" key="1">
    <citation type="submission" date="2016-02" db="EMBL/GenBank/DDBJ databases">
        <title>Band-tailed pigeon sequencing and assembly.</title>
        <authorList>
            <person name="Soares A.E."/>
            <person name="Novak B.J."/>
            <person name="Rice E.S."/>
            <person name="O'Connell B."/>
            <person name="Chang D."/>
            <person name="Weber S."/>
            <person name="Shapiro B."/>
        </authorList>
    </citation>
    <scope>NUCLEOTIDE SEQUENCE [LARGE SCALE GENOMIC DNA]</scope>
    <source>
        <strain evidence="2">BTP2013</strain>
        <tissue evidence="2">Blood</tissue>
    </source>
</reference>
<evidence type="ECO:0000313" key="3">
    <source>
        <dbReference type="Proteomes" id="UP000190648"/>
    </source>
</evidence>
<dbReference type="AlphaFoldDB" id="A0A1V4KEU4"/>
<dbReference type="GO" id="GO:0007342">
    <property type="term" value="P:fusion of sperm to egg plasma membrane involved in single fertilization"/>
    <property type="evidence" value="ECO:0007669"/>
    <property type="project" value="TreeGrafter"/>
</dbReference>